<dbReference type="Gene3D" id="3.80.10.10">
    <property type="entry name" value="Ribonuclease Inhibitor"/>
    <property type="match status" value="2"/>
</dbReference>
<dbReference type="Proteomes" id="UP001152562">
    <property type="component" value="Unassembled WGS sequence"/>
</dbReference>
<accession>A0A9P0XHX9</accession>
<dbReference type="Pfam" id="PF00560">
    <property type="entry name" value="LRR_1"/>
    <property type="match status" value="1"/>
</dbReference>
<protein>
    <recommendedName>
        <fullName evidence="4">Leucine-rich repeat-containing protein 74B-like</fullName>
    </recommendedName>
</protein>
<evidence type="ECO:0000313" key="3">
    <source>
        <dbReference type="Proteomes" id="UP001152562"/>
    </source>
</evidence>
<gene>
    <name evidence="2" type="ORF">PIBRA_LOCUS12847</name>
</gene>
<dbReference type="PANTHER" id="PTHR24114:SF2">
    <property type="entry name" value="F-BOX DOMAIN-CONTAINING PROTEIN-RELATED"/>
    <property type="match status" value="1"/>
</dbReference>
<proteinExistence type="predicted"/>
<dbReference type="EMBL" id="CALOZG010000085">
    <property type="protein sequence ID" value="CAH4037119.1"/>
    <property type="molecule type" value="Genomic_DNA"/>
</dbReference>
<feature type="region of interest" description="Disordered" evidence="1">
    <location>
        <begin position="525"/>
        <end position="550"/>
    </location>
</feature>
<dbReference type="SMART" id="SM00367">
    <property type="entry name" value="LRR_CC"/>
    <property type="match status" value="4"/>
</dbReference>
<sequence>MSLSESSIKSTEKEPAVKVIYKRSIDDSSQEAPKSEWSSLQFEVLEENIKKIQYEEGLYDPGSGEICTKYLPLSASSVFRHPYYNYPGIVDPGIKDALLKSEPKTIYPEDGQKLYLALCDESNQCPIRQFYRDLLTSKIDLKYYGISSKGVRPIAYALKYNRFVTIIDLTDNFLDDDGCYHLGEILIENITLEELNLHGCRIGPEGLKRLIANLHINKSLRRLNLCKNKLGDKGIEYLAKSIFLGADIVDINLSYNELGPDSLTSLCDAFETHNKLKRIDLSWNNIMSANAVFSLCQKFAQNEALEYINLSWNSLSGARIGNSIRILIARCPNLHSIYFNNNRLSSEVVKTICAGLVNCGPKLTTLDLSNNKLMPDDAMRLLSCLKNRKVKLKYLLLDNIIVKEEFDALRKELQQTFRKDTIITHGEVIPVFVPKGVDIREILFNRADFLCKKKKKDVALILLRLHKEFGAQMDTKMFARAIKTNGAPLDEDIVEALTILFPGAVLAKSKNIHLADLVDYLTRKWPDRKLPPTPPPEPEPEPEPKSKKKK</sequence>
<dbReference type="InterPro" id="IPR032675">
    <property type="entry name" value="LRR_dom_sf"/>
</dbReference>
<organism evidence="2 3">
    <name type="scientific">Pieris brassicae</name>
    <name type="common">White butterfly</name>
    <name type="synonym">Large white butterfly</name>
    <dbReference type="NCBI Taxonomy" id="7116"/>
    <lineage>
        <taxon>Eukaryota</taxon>
        <taxon>Metazoa</taxon>
        <taxon>Ecdysozoa</taxon>
        <taxon>Arthropoda</taxon>
        <taxon>Hexapoda</taxon>
        <taxon>Insecta</taxon>
        <taxon>Pterygota</taxon>
        <taxon>Neoptera</taxon>
        <taxon>Endopterygota</taxon>
        <taxon>Lepidoptera</taxon>
        <taxon>Glossata</taxon>
        <taxon>Ditrysia</taxon>
        <taxon>Papilionoidea</taxon>
        <taxon>Pieridae</taxon>
        <taxon>Pierinae</taxon>
        <taxon>Pieris</taxon>
    </lineage>
</organism>
<evidence type="ECO:0000313" key="2">
    <source>
        <dbReference type="EMBL" id="CAH4037119.1"/>
    </source>
</evidence>
<evidence type="ECO:0008006" key="4">
    <source>
        <dbReference type="Google" id="ProtNLM"/>
    </source>
</evidence>
<keyword evidence="3" id="KW-1185">Reference proteome</keyword>
<dbReference type="PANTHER" id="PTHR24114">
    <property type="entry name" value="LEUCINE RICH REPEAT FAMILY PROTEIN"/>
    <property type="match status" value="1"/>
</dbReference>
<dbReference type="InterPro" id="IPR052394">
    <property type="entry name" value="LRR-containing"/>
</dbReference>
<comment type="caution">
    <text evidence="2">The sequence shown here is derived from an EMBL/GenBank/DDBJ whole genome shotgun (WGS) entry which is preliminary data.</text>
</comment>
<dbReference type="Pfam" id="PF13516">
    <property type="entry name" value="LRR_6"/>
    <property type="match status" value="2"/>
</dbReference>
<evidence type="ECO:0000256" key="1">
    <source>
        <dbReference type="SAM" id="MobiDB-lite"/>
    </source>
</evidence>
<dbReference type="AlphaFoldDB" id="A0A9P0XHX9"/>
<dbReference type="SUPFAM" id="SSF52047">
    <property type="entry name" value="RNI-like"/>
    <property type="match status" value="1"/>
</dbReference>
<dbReference type="InterPro" id="IPR006553">
    <property type="entry name" value="Leu-rich_rpt_Cys-con_subtyp"/>
</dbReference>
<dbReference type="SMART" id="SM00368">
    <property type="entry name" value="LRR_RI"/>
    <property type="match status" value="5"/>
</dbReference>
<name>A0A9P0XHX9_PIEBR</name>
<reference evidence="2" key="1">
    <citation type="submission" date="2022-05" db="EMBL/GenBank/DDBJ databases">
        <authorList>
            <person name="Okamura Y."/>
        </authorList>
    </citation>
    <scope>NUCLEOTIDE SEQUENCE</scope>
</reference>
<dbReference type="InterPro" id="IPR001611">
    <property type="entry name" value="Leu-rich_rpt"/>
</dbReference>